<reference evidence="2" key="1">
    <citation type="submission" date="2014-07" db="EMBL/GenBank/DDBJ databases">
        <authorList>
            <person name="Martin A.A"/>
            <person name="De Silva N."/>
        </authorList>
    </citation>
    <scope>NUCLEOTIDE SEQUENCE</scope>
</reference>
<keyword evidence="2" id="KW-1185">Reference proteome</keyword>
<feature type="transmembrane region" description="Helical" evidence="1">
    <location>
        <begin position="6"/>
        <end position="23"/>
    </location>
</feature>
<dbReference type="WBParaSite" id="SVE_1711700.1">
    <property type="protein sequence ID" value="SVE_1711700.1"/>
    <property type="gene ID" value="SVE_1711700"/>
</dbReference>
<dbReference type="Proteomes" id="UP000035680">
    <property type="component" value="Unassembled WGS sequence"/>
</dbReference>
<organism evidence="2 3">
    <name type="scientific">Strongyloides venezuelensis</name>
    <name type="common">Threadworm</name>
    <dbReference type="NCBI Taxonomy" id="75913"/>
    <lineage>
        <taxon>Eukaryota</taxon>
        <taxon>Metazoa</taxon>
        <taxon>Ecdysozoa</taxon>
        <taxon>Nematoda</taxon>
        <taxon>Chromadorea</taxon>
        <taxon>Rhabditida</taxon>
        <taxon>Tylenchina</taxon>
        <taxon>Panagrolaimomorpha</taxon>
        <taxon>Strongyloidoidea</taxon>
        <taxon>Strongyloididae</taxon>
        <taxon>Strongyloides</taxon>
    </lineage>
</organism>
<accession>A0A0K0FXE1</accession>
<proteinExistence type="predicted"/>
<reference evidence="3" key="2">
    <citation type="submission" date="2015-08" db="UniProtKB">
        <authorList>
            <consortium name="WormBaseParasite"/>
        </authorList>
    </citation>
    <scope>IDENTIFICATION</scope>
</reference>
<evidence type="ECO:0000313" key="2">
    <source>
        <dbReference type="Proteomes" id="UP000035680"/>
    </source>
</evidence>
<evidence type="ECO:0000313" key="3">
    <source>
        <dbReference type="WBParaSite" id="SVE_1711700.1"/>
    </source>
</evidence>
<keyword evidence="1" id="KW-0812">Transmembrane</keyword>
<name>A0A0K0FXE1_STRVS</name>
<keyword evidence="1" id="KW-1133">Transmembrane helix</keyword>
<protein>
    <submittedName>
        <fullName evidence="3">Uncharacterized protein</fullName>
    </submittedName>
</protein>
<dbReference type="AlphaFoldDB" id="A0A0K0FXE1"/>
<keyword evidence="1" id="KW-0472">Membrane</keyword>
<sequence length="157" mass="18468">MKLYTFLFIKIIFICVIISCFGYREICTGPNHGSPCFIYTKPDETFFQSILQRVDKILAIQVRKMSQGYKRNPDVLMEANSYLLRHLSQLMIKNICTLFPKNLIYKNPTLINLEYHKNQNQVLRNQGNIVKPRRLNWAHNMGLRGLMMLRRGSNGRK</sequence>
<evidence type="ECO:0000256" key="1">
    <source>
        <dbReference type="SAM" id="Phobius"/>
    </source>
</evidence>